<evidence type="ECO:0000256" key="2">
    <source>
        <dbReference type="ARBA" id="ARBA00022676"/>
    </source>
</evidence>
<feature type="region of interest" description="Disordered" evidence="7">
    <location>
        <begin position="447"/>
        <end position="473"/>
    </location>
</feature>
<reference evidence="9 10" key="1">
    <citation type="journal article" date="2023" name="Mol. Ecol. Resour.">
        <title>Chromosome-level genome assembly of a triploid poplar Populus alba 'Berolinensis'.</title>
        <authorList>
            <person name="Chen S."/>
            <person name="Yu Y."/>
            <person name="Wang X."/>
            <person name="Wang S."/>
            <person name="Zhang T."/>
            <person name="Zhou Y."/>
            <person name="He R."/>
            <person name="Meng N."/>
            <person name="Wang Y."/>
            <person name="Liu W."/>
            <person name="Liu Z."/>
            <person name="Liu J."/>
            <person name="Guo Q."/>
            <person name="Huang H."/>
            <person name="Sederoff R.R."/>
            <person name="Wang G."/>
            <person name="Qu G."/>
            <person name="Chen S."/>
        </authorList>
    </citation>
    <scope>NUCLEOTIDE SEQUENCE [LARGE SCALE GENOMIC DNA]</scope>
    <source>
        <strain evidence="9">SC-2020</strain>
    </source>
</reference>
<keyword evidence="3" id="KW-0808">Transferase</keyword>
<dbReference type="Pfam" id="PF02485">
    <property type="entry name" value="Branch"/>
    <property type="match status" value="1"/>
</dbReference>
<keyword evidence="2" id="KW-0328">Glycosyltransferase</keyword>
<evidence type="ECO:0000313" key="10">
    <source>
        <dbReference type="Proteomes" id="UP001164929"/>
    </source>
</evidence>
<dbReference type="GO" id="GO:0016020">
    <property type="term" value="C:membrane"/>
    <property type="evidence" value="ECO:0007669"/>
    <property type="project" value="UniProtKB-SubCell"/>
</dbReference>
<organism evidence="9 10">
    <name type="scientific">Populus alba x Populus x berolinensis</name>
    <dbReference type="NCBI Taxonomy" id="444605"/>
    <lineage>
        <taxon>Eukaryota</taxon>
        <taxon>Viridiplantae</taxon>
        <taxon>Streptophyta</taxon>
        <taxon>Embryophyta</taxon>
        <taxon>Tracheophyta</taxon>
        <taxon>Spermatophyta</taxon>
        <taxon>Magnoliopsida</taxon>
        <taxon>eudicotyledons</taxon>
        <taxon>Gunneridae</taxon>
        <taxon>Pentapetalae</taxon>
        <taxon>rosids</taxon>
        <taxon>fabids</taxon>
        <taxon>Malpighiales</taxon>
        <taxon>Salicaceae</taxon>
        <taxon>Saliceae</taxon>
        <taxon>Populus</taxon>
    </lineage>
</organism>
<feature type="domain" description="DUF1421" evidence="8">
    <location>
        <begin position="904"/>
        <end position="946"/>
    </location>
</feature>
<dbReference type="AlphaFoldDB" id="A0AAD6WJ11"/>
<sequence>MKQRKATHQKSVYSYNKWKKRKIFVMLSLLSLLGFCLVLTHNSTTTNTTTSRILTLASLRSHFIVQKPKIAFLFIARNRLPLDMLWDAFFKGQESRFSIFVHSRPGFLFNKANTRSEYFFNRQVNDSIQVDWGEASMIEAERILLRHALVDPLNERFVFLSDSCIPLYNFSYTYDYIMSTSTSFVDSFADTKEGRYNPKMAPLVPVYNWRKGSQWVVLTRKHAEVVVNDTTVFPMFQQHCKRRSLPEFWRDHPIPADTSIEHNCIPDEHYVQTLLAREGLEGEITRRSLTHSSWDLSSSKDPERRGWHPVTYKFSDATPTLIQSIKDTDNIYYETEYRREWCSSKGKPSRCFLFARKFTRPAAFRLLNMVYRLDKTGSTHPKQKLELQVHRYIPCLVSHLLHKLYSDEMNSSQFMDKQIMDLTSSSSTTQSLALSSSPKIINSSSKDFIDLMNHPPPPPPQDDSQSHINNNDLDDGIKREEIVASYDFQPIRPVFDPAAAESNSISSSASPLRNYGSLDSMEPAKVVMEKDRSVFDAASIISEIDRTMNKFSDNLLHALEGVSARLTQLESRTRHLENSVDDLKLSVGNNHESTQGNMRHLHNILREVQTGVQVLKDKQEMLESQLQLTKLQVSKADQQQLETQSTGQMEAAQQGASAPQSHQLPPLTFPQSVPSVPFPPSVPPPIPQQNLLPPAPISNQFPQNQIPPVPPQDPYYSPPGQPQEPPNPQYQVPSSQQLQPSPAAPPLNQPYHAPQPQYSQPPQPHQPQPPLARHPEETPFIPHQSYPPSLRPLSTQPPSGAPPQPYYGSPSNMYEPPTSRPGSGFSAGYGPPSGSTEPYPYGGSPSQYGSSPTMKQQQPVMPQSGGSGFPQLPTARMLPQALPTASGIGSGPGSSGTGNRVPLDDVVDKVTSMGFPREHVEATVRKLTENGQSVDLNIVLDKLMNDGDVQPQRGWFGR</sequence>
<evidence type="ECO:0000256" key="6">
    <source>
        <dbReference type="SAM" id="Coils"/>
    </source>
</evidence>
<dbReference type="Proteomes" id="UP001164929">
    <property type="component" value="Chromosome 1"/>
</dbReference>
<feature type="compositionally biased region" description="Pro residues" evidence="7">
    <location>
        <begin position="705"/>
        <end position="728"/>
    </location>
</feature>
<keyword evidence="5" id="KW-0325">Glycoprotein</keyword>
<dbReference type="PANTHER" id="PTHR31805">
    <property type="entry name" value="RECEPTOR-LIKE KINASE, PUTATIVE (DUF1421)-RELATED"/>
    <property type="match status" value="1"/>
</dbReference>
<evidence type="ECO:0000313" key="9">
    <source>
        <dbReference type="EMBL" id="KAJ7014092.1"/>
    </source>
</evidence>
<comment type="subcellular location">
    <subcellularLocation>
        <location evidence="1">Membrane</location>
        <topology evidence="1">Single-pass type II membrane protein</topology>
    </subcellularLocation>
</comment>
<keyword evidence="6" id="KW-0175">Coiled coil</keyword>
<feature type="compositionally biased region" description="Low complexity" evidence="7">
    <location>
        <begin position="749"/>
        <end position="758"/>
    </location>
</feature>
<evidence type="ECO:0000256" key="7">
    <source>
        <dbReference type="SAM" id="MobiDB-lite"/>
    </source>
</evidence>
<dbReference type="InterPro" id="IPR010820">
    <property type="entry name" value="DUF1421"/>
</dbReference>
<feature type="compositionally biased region" description="Polar residues" evidence="7">
    <location>
        <begin position="639"/>
        <end position="648"/>
    </location>
</feature>
<gene>
    <name evidence="9" type="ORF">NC653_003648</name>
</gene>
<evidence type="ECO:0000256" key="4">
    <source>
        <dbReference type="ARBA" id="ARBA00023136"/>
    </source>
</evidence>
<keyword evidence="4" id="KW-0472">Membrane</keyword>
<feature type="region of interest" description="Disordered" evidence="7">
    <location>
        <begin position="639"/>
        <end position="901"/>
    </location>
</feature>
<protein>
    <recommendedName>
        <fullName evidence="8">DUF1421 domain-containing protein</fullName>
    </recommendedName>
</protein>
<comment type="caution">
    <text evidence="9">The sequence shown here is derived from an EMBL/GenBank/DDBJ whole genome shotgun (WGS) entry which is preliminary data.</text>
</comment>
<dbReference type="Pfam" id="PF07223">
    <property type="entry name" value="DUF1421"/>
    <property type="match status" value="1"/>
</dbReference>
<feature type="compositionally biased region" description="Pro residues" evidence="7">
    <location>
        <begin position="759"/>
        <end position="772"/>
    </location>
</feature>
<evidence type="ECO:0000256" key="1">
    <source>
        <dbReference type="ARBA" id="ARBA00004606"/>
    </source>
</evidence>
<dbReference type="PANTHER" id="PTHR31805:SF14">
    <property type="entry name" value="RECEPTOR-LIKE KINASE, PUTATIVE (DUF1421)-RELATED"/>
    <property type="match status" value="1"/>
</dbReference>
<feature type="compositionally biased region" description="Low complexity" evidence="7">
    <location>
        <begin position="838"/>
        <end position="852"/>
    </location>
</feature>
<name>A0AAD6WJ11_9ROSI</name>
<evidence type="ECO:0000256" key="5">
    <source>
        <dbReference type="ARBA" id="ARBA00023180"/>
    </source>
</evidence>
<accession>A0AAD6WJ11</accession>
<feature type="compositionally biased region" description="Pro residues" evidence="7">
    <location>
        <begin position="676"/>
        <end position="687"/>
    </location>
</feature>
<dbReference type="InterPro" id="IPR003406">
    <property type="entry name" value="Glyco_trans_14"/>
</dbReference>
<feature type="compositionally biased region" description="Low complexity" evidence="7">
    <location>
        <begin position="729"/>
        <end position="741"/>
    </location>
</feature>
<keyword evidence="10" id="KW-1185">Reference proteome</keyword>
<dbReference type="EMBL" id="JAQIZT010000001">
    <property type="protein sequence ID" value="KAJ7014092.1"/>
    <property type="molecule type" value="Genomic_DNA"/>
</dbReference>
<evidence type="ECO:0000256" key="3">
    <source>
        <dbReference type="ARBA" id="ARBA00022679"/>
    </source>
</evidence>
<feature type="coiled-coil region" evidence="6">
    <location>
        <begin position="559"/>
        <end position="586"/>
    </location>
</feature>
<feature type="compositionally biased region" description="Polar residues" evidence="7">
    <location>
        <begin position="654"/>
        <end position="663"/>
    </location>
</feature>
<proteinExistence type="predicted"/>
<evidence type="ECO:0000259" key="8">
    <source>
        <dbReference type="Pfam" id="PF07223"/>
    </source>
</evidence>
<dbReference type="GO" id="GO:0016757">
    <property type="term" value="F:glycosyltransferase activity"/>
    <property type="evidence" value="ECO:0007669"/>
    <property type="project" value="UniProtKB-KW"/>
</dbReference>
<feature type="compositionally biased region" description="Polar residues" evidence="7">
    <location>
        <begin position="462"/>
        <end position="471"/>
    </location>
</feature>